<gene>
    <name evidence="3" type="ORF">KSF_015810</name>
</gene>
<feature type="compositionally biased region" description="Polar residues" evidence="1">
    <location>
        <begin position="393"/>
        <end position="415"/>
    </location>
</feature>
<organism evidence="3 4">
    <name type="scientific">Reticulibacter mediterranei</name>
    <dbReference type="NCBI Taxonomy" id="2778369"/>
    <lineage>
        <taxon>Bacteria</taxon>
        <taxon>Bacillati</taxon>
        <taxon>Chloroflexota</taxon>
        <taxon>Ktedonobacteria</taxon>
        <taxon>Ktedonobacterales</taxon>
        <taxon>Reticulibacteraceae</taxon>
        <taxon>Reticulibacter</taxon>
    </lineage>
</organism>
<name>A0A8J3IDK2_9CHLR</name>
<dbReference type="RefSeq" id="WP_220202424.1">
    <property type="nucleotide sequence ID" value="NZ_BNJK01000001.1"/>
</dbReference>
<evidence type="ECO:0000256" key="1">
    <source>
        <dbReference type="SAM" id="MobiDB-lite"/>
    </source>
</evidence>
<feature type="transmembrane region" description="Helical" evidence="2">
    <location>
        <begin position="111"/>
        <end position="129"/>
    </location>
</feature>
<feature type="region of interest" description="Disordered" evidence="1">
    <location>
        <begin position="382"/>
        <end position="433"/>
    </location>
</feature>
<dbReference type="EMBL" id="BNJK01000001">
    <property type="protein sequence ID" value="GHO91533.1"/>
    <property type="molecule type" value="Genomic_DNA"/>
</dbReference>
<keyword evidence="2" id="KW-0472">Membrane</keyword>
<comment type="caution">
    <text evidence="3">The sequence shown here is derived from an EMBL/GenBank/DDBJ whole genome shotgun (WGS) entry which is preliminary data.</text>
</comment>
<feature type="transmembrane region" description="Helical" evidence="2">
    <location>
        <begin position="29"/>
        <end position="55"/>
    </location>
</feature>
<feature type="compositionally biased region" description="Polar residues" evidence="1">
    <location>
        <begin position="234"/>
        <end position="269"/>
    </location>
</feature>
<proteinExistence type="predicted"/>
<protein>
    <submittedName>
        <fullName evidence="3">Uncharacterized protein</fullName>
    </submittedName>
</protein>
<evidence type="ECO:0000313" key="3">
    <source>
        <dbReference type="EMBL" id="GHO91533.1"/>
    </source>
</evidence>
<feature type="region of interest" description="Disordered" evidence="1">
    <location>
        <begin position="215"/>
        <end position="274"/>
    </location>
</feature>
<sequence>MAAAQQQPAKRRFWRGVVSLKPLKKHIDWWLRIMAILAVPLIIGCTIVIGAELAAPDWFEKETLGKQLATLTEDLLNAAIEGSMLGCIALAKQARRDGKTSQANMMRNLGWLFAVLTVVTVGFRVFHVPKEAGEVLLWVRCAAGIVFCYLSHMNDDEEDGEEITPQQHRSQMEELAATFSKQLQEMTQALHQKADTLTKALEEIQQLKAAMSSRIRTATNNEAMTDRTADIKSVGQTSAPERTATTSAIGQESEQAQGNESANNRTATTKAERTPDKLELTLNFLRENLQRASSPDIDTLLAAHLGLNRPASARFWRLKAQELLDATSDKNNGEHGAFAGVLAYVQTHEPITQKAVAVHLGITERTVRRHFAALRASGQLPLTWTHDEEDNNQRGGQERTAQPIGQPTPESVLSNERTEDNEEQDSEAPINNVVLFRHAAQ</sequence>
<dbReference type="Proteomes" id="UP000597444">
    <property type="component" value="Unassembled WGS sequence"/>
</dbReference>
<accession>A0A8J3IDK2</accession>
<dbReference type="AlphaFoldDB" id="A0A8J3IDK2"/>
<reference evidence="3" key="1">
    <citation type="submission" date="2020-10" db="EMBL/GenBank/DDBJ databases">
        <title>Taxonomic study of unclassified bacteria belonging to the class Ktedonobacteria.</title>
        <authorList>
            <person name="Yabe S."/>
            <person name="Wang C.M."/>
            <person name="Zheng Y."/>
            <person name="Sakai Y."/>
            <person name="Cavaletti L."/>
            <person name="Monciardini P."/>
            <person name="Donadio S."/>
        </authorList>
    </citation>
    <scope>NUCLEOTIDE SEQUENCE</scope>
    <source>
        <strain evidence="3">ID150040</strain>
    </source>
</reference>
<evidence type="ECO:0000313" key="4">
    <source>
        <dbReference type="Proteomes" id="UP000597444"/>
    </source>
</evidence>
<keyword evidence="4" id="KW-1185">Reference proteome</keyword>
<keyword evidence="2" id="KW-0812">Transmembrane</keyword>
<keyword evidence="2" id="KW-1133">Transmembrane helix</keyword>
<evidence type="ECO:0000256" key="2">
    <source>
        <dbReference type="SAM" id="Phobius"/>
    </source>
</evidence>